<dbReference type="Gene3D" id="3.40.50.150">
    <property type="entry name" value="Vaccinia Virus protein VP39"/>
    <property type="match status" value="1"/>
</dbReference>
<dbReference type="Pfam" id="PF08241">
    <property type="entry name" value="Methyltransf_11"/>
    <property type="match status" value="1"/>
</dbReference>
<dbReference type="PANTHER" id="PTHR13069:SF37">
    <property type="entry name" value="FIRE DANCER"/>
    <property type="match status" value="1"/>
</dbReference>
<protein>
    <recommendedName>
        <fullName evidence="4">Methyltransferase type 11 domain-containing protein</fullName>
    </recommendedName>
</protein>
<accession>A0A058ZF35</accession>
<dbReference type="SUPFAM" id="SSF53335">
    <property type="entry name" value="S-adenosyl-L-methionine-dependent methyltransferases"/>
    <property type="match status" value="1"/>
</dbReference>
<evidence type="ECO:0000256" key="1">
    <source>
        <dbReference type="ARBA" id="ARBA00022603"/>
    </source>
</evidence>
<dbReference type="InterPro" id="IPR013216">
    <property type="entry name" value="Methyltransf_11"/>
</dbReference>
<dbReference type="GO" id="GO:0030488">
    <property type="term" value="P:tRNA methylation"/>
    <property type="evidence" value="ECO:0007669"/>
    <property type="project" value="TreeGrafter"/>
</dbReference>
<dbReference type="AlphaFoldDB" id="A0A058ZF35"/>
<organism evidence="5">
    <name type="scientific">Fonticula alba</name>
    <name type="common">Slime mold</name>
    <dbReference type="NCBI Taxonomy" id="691883"/>
    <lineage>
        <taxon>Eukaryota</taxon>
        <taxon>Rotosphaerida</taxon>
        <taxon>Fonticulaceae</taxon>
        <taxon>Fonticula</taxon>
    </lineage>
</organism>
<dbReference type="STRING" id="691883.A0A058ZF35"/>
<dbReference type="GO" id="GO:0002098">
    <property type="term" value="P:tRNA wobble uridine modification"/>
    <property type="evidence" value="ECO:0007669"/>
    <property type="project" value="TreeGrafter"/>
</dbReference>
<dbReference type="Proteomes" id="UP000030693">
    <property type="component" value="Unassembled WGS sequence"/>
</dbReference>
<reference evidence="5" key="1">
    <citation type="submission" date="2013-04" db="EMBL/GenBank/DDBJ databases">
        <title>The Genome Sequence of Fonticula alba ATCC 38817.</title>
        <authorList>
            <consortium name="The Broad Institute Genomics Platform"/>
            <person name="Russ C."/>
            <person name="Cuomo C."/>
            <person name="Burger G."/>
            <person name="Gray M.W."/>
            <person name="Holland P.W.H."/>
            <person name="King N."/>
            <person name="Lang F.B.F."/>
            <person name="Roger A.J."/>
            <person name="Ruiz-Trillo I."/>
            <person name="Brown M."/>
            <person name="Walker B."/>
            <person name="Young S."/>
            <person name="Zeng Q."/>
            <person name="Gargeya S."/>
            <person name="Fitzgerald M."/>
            <person name="Haas B."/>
            <person name="Abouelleil A."/>
            <person name="Allen A.W."/>
            <person name="Alvarado L."/>
            <person name="Arachchi H.M."/>
            <person name="Berlin A.M."/>
            <person name="Chapman S.B."/>
            <person name="Gainer-Dewar J."/>
            <person name="Goldberg J."/>
            <person name="Griggs A."/>
            <person name="Gujja S."/>
            <person name="Hansen M."/>
            <person name="Howarth C."/>
            <person name="Imamovic A."/>
            <person name="Ireland A."/>
            <person name="Larimer J."/>
            <person name="McCowan C."/>
            <person name="Murphy C."/>
            <person name="Pearson M."/>
            <person name="Poon T.W."/>
            <person name="Priest M."/>
            <person name="Roberts A."/>
            <person name="Saif S."/>
            <person name="Shea T."/>
            <person name="Sisk P."/>
            <person name="Sykes S."/>
            <person name="Wortman J."/>
            <person name="Nusbaum C."/>
            <person name="Birren B."/>
        </authorList>
    </citation>
    <scope>NUCLEOTIDE SEQUENCE [LARGE SCALE GENOMIC DNA]</scope>
    <source>
        <strain evidence="5">ATCC 38817</strain>
    </source>
</reference>
<dbReference type="GO" id="GO:0106335">
    <property type="term" value="F:tRNA (5-carboxymethyluridine(34)-5-O)-methyltransferase activity"/>
    <property type="evidence" value="ECO:0007669"/>
    <property type="project" value="TreeGrafter"/>
</dbReference>
<dbReference type="GeneID" id="20526229"/>
<dbReference type="EMBL" id="KB932202">
    <property type="protein sequence ID" value="KCV72097.1"/>
    <property type="molecule type" value="Genomic_DNA"/>
</dbReference>
<dbReference type="GO" id="GO:0008757">
    <property type="term" value="F:S-adenosylmethionine-dependent methyltransferase activity"/>
    <property type="evidence" value="ECO:0007669"/>
    <property type="project" value="InterPro"/>
</dbReference>
<evidence type="ECO:0000259" key="4">
    <source>
        <dbReference type="Pfam" id="PF08241"/>
    </source>
</evidence>
<proteinExistence type="predicted"/>
<dbReference type="GO" id="GO:0005737">
    <property type="term" value="C:cytoplasm"/>
    <property type="evidence" value="ECO:0007669"/>
    <property type="project" value="TreeGrafter"/>
</dbReference>
<evidence type="ECO:0000313" key="5">
    <source>
        <dbReference type="EMBL" id="KCV72097.1"/>
    </source>
</evidence>
<dbReference type="OrthoDB" id="271595at2759"/>
<evidence type="ECO:0000256" key="3">
    <source>
        <dbReference type="SAM" id="MobiDB-lite"/>
    </source>
</evidence>
<feature type="region of interest" description="Disordered" evidence="3">
    <location>
        <begin position="1"/>
        <end position="23"/>
    </location>
</feature>
<dbReference type="InterPro" id="IPR029063">
    <property type="entry name" value="SAM-dependent_MTases_sf"/>
</dbReference>
<keyword evidence="2" id="KW-0808">Transferase</keyword>
<dbReference type="RefSeq" id="XP_009493675.1">
    <property type="nucleotide sequence ID" value="XM_009495400.1"/>
</dbReference>
<sequence length="327" mass="35240">MSKRRSRFRMAAAPEGGSPPQQADLELVARREERKYVHEVYDAIAGSFSATRAGTWPGIRAFLGALPAGSLVLDAGCGNGRYMSLAPLSGAGDLCRPLAELAAENHLPGVPPNEVAVAHSLALPHRAGLFDACISIAVIHHFMTTQRRIASILEMARVLGIGGVGLVTAWALPGSRPGTCPGCSDTSAGSRAGFRALFASSCPGLERPMPATGPVLCHICAEARQAAPTEPIIENEQDLLVGWQLPREAPHAQQPPQKQSPASDRDLTRYYHFFREFELENLVQMASMQLAASTTGAESLHIRSVGWEKENWSIVFEKVRHSEPTHN</sequence>
<feature type="domain" description="Methyltransferase type 11" evidence="4">
    <location>
        <begin position="73"/>
        <end position="164"/>
    </location>
</feature>
<dbReference type="PANTHER" id="PTHR13069">
    <property type="entry name" value="ALKYLATED DNA REPAIR PROTEIN ALKB HOMOLOG 8"/>
    <property type="match status" value="1"/>
</dbReference>
<keyword evidence="1" id="KW-0489">Methyltransferase</keyword>
<dbReference type="CDD" id="cd02440">
    <property type="entry name" value="AdoMet_MTases"/>
    <property type="match status" value="1"/>
</dbReference>
<dbReference type="GO" id="GO:0000049">
    <property type="term" value="F:tRNA binding"/>
    <property type="evidence" value="ECO:0007669"/>
    <property type="project" value="TreeGrafter"/>
</dbReference>
<dbReference type="InterPro" id="IPR051422">
    <property type="entry name" value="AlkB_tRNA_MeTrf/Diox"/>
</dbReference>
<evidence type="ECO:0000313" key="6">
    <source>
        <dbReference type="Proteomes" id="UP000030693"/>
    </source>
</evidence>
<keyword evidence="6" id="KW-1185">Reference proteome</keyword>
<dbReference type="GO" id="GO:0005634">
    <property type="term" value="C:nucleus"/>
    <property type="evidence" value="ECO:0007669"/>
    <property type="project" value="TreeGrafter"/>
</dbReference>
<gene>
    <name evidence="5" type="ORF">H696_01504</name>
</gene>
<name>A0A058ZF35_FONAL</name>
<dbReference type="eggNOG" id="KOG1331">
    <property type="taxonomic scope" value="Eukaryota"/>
</dbReference>
<evidence type="ECO:0000256" key="2">
    <source>
        <dbReference type="ARBA" id="ARBA00022679"/>
    </source>
</evidence>